<evidence type="ECO:0000313" key="2">
    <source>
        <dbReference type="EMBL" id="KAL1131044.1"/>
    </source>
</evidence>
<keyword evidence="3" id="KW-1185">Reference proteome</keyword>
<evidence type="ECO:0000256" key="1">
    <source>
        <dbReference type="SAM" id="MobiDB-lite"/>
    </source>
</evidence>
<evidence type="ECO:0000313" key="3">
    <source>
        <dbReference type="Proteomes" id="UP001558652"/>
    </source>
</evidence>
<feature type="region of interest" description="Disordered" evidence="1">
    <location>
        <begin position="87"/>
        <end position="126"/>
    </location>
</feature>
<name>A0ABD0YKF3_9HEMI</name>
<comment type="caution">
    <text evidence="2">The sequence shown here is derived from an EMBL/GenBank/DDBJ whole genome shotgun (WGS) entry which is preliminary data.</text>
</comment>
<accession>A0ABD0YKF3</accession>
<dbReference type="Proteomes" id="UP001558652">
    <property type="component" value="Unassembled WGS sequence"/>
</dbReference>
<dbReference type="AlphaFoldDB" id="A0ABD0YKF3"/>
<reference evidence="2 3" key="1">
    <citation type="submission" date="2024-07" db="EMBL/GenBank/DDBJ databases">
        <title>Chromosome-level genome assembly of the water stick insect Ranatra chinensis (Heteroptera: Nepidae).</title>
        <authorList>
            <person name="Liu X."/>
        </authorList>
    </citation>
    <scope>NUCLEOTIDE SEQUENCE [LARGE SCALE GENOMIC DNA]</scope>
    <source>
        <strain evidence="2">Cailab_2021Rc</strain>
        <tissue evidence="2">Muscle</tissue>
    </source>
</reference>
<sequence>MEEGASGRRPCVRGAECLLGIVCEEVGDLVFPEPPQLNLITTSTPTYIRKTTTGCSSEDEASIGFETSAYERNVTAHSTQVLRTASAPPGIDLTKTDTTGKISLRNPRQHKSRTGTQRGAHEQNARNALRFHTWKKDVEDDDIHAKVLINAEEKFDDIEAGNIGDKVLSTVYLLTYNRDIRNAIWFVEEARSRQQSEKHKRGWGDVGPELPSYIKERDRKLQPRQAHPYQFNYRPRWDRFCVGDRFYLCENKILCEYDYEERLVFANMAYNPPTIAQLKRHLPHEDAFLELGELQDRKSPSVSIVSQIPATRTVPMTYQTPYISMITVEMV</sequence>
<organism evidence="2 3">
    <name type="scientific">Ranatra chinensis</name>
    <dbReference type="NCBI Taxonomy" id="642074"/>
    <lineage>
        <taxon>Eukaryota</taxon>
        <taxon>Metazoa</taxon>
        <taxon>Ecdysozoa</taxon>
        <taxon>Arthropoda</taxon>
        <taxon>Hexapoda</taxon>
        <taxon>Insecta</taxon>
        <taxon>Pterygota</taxon>
        <taxon>Neoptera</taxon>
        <taxon>Paraneoptera</taxon>
        <taxon>Hemiptera</taxon>
        <taxon>Heteroptera</taxon>
        <taxon>Panheteroptera</taxon>
        <taxon>Nepomorpha</taxon>
        <taxon>Nepidae</taxon>
        <taxon>Ranatrinae</taxon>
        <taxon>Ranatra</taxon>
    </lineage>
</organism>
<dbReference type="EMBL" id="JBFDAA010000007">
    <property type="protein sequence ID" value="KAL1131044.1"/>
    <property type="molecule type" value="Genomic_DNA"/>
</dbReference>
<gene>
    <name evidence="2" type="ORF">AAG570_012281</name>
</gene>
<proteinExistence type="predicted"/>
<protein>
    <submittedName>
        <fullName evidence="2">Uncharacterized protein</fullName>
    </submittedName>
</protein>